<feature type="chain" id="PRO_5011463764" description="Lipoprotein" evidence="1">
    <location>
        <begin position="22"/>
        <end position="42"/>
    </location>
</feature>
<dbReference type="STRING" id="871651.SAMN05421688_2051"/>
<dbReference type="Proteomes" id="UP000198796">
    <property type="component" value="Unassembled WGS sequence"/>
</dbReference>
<dbReference type="AlphaFoldDB" id="A0A1I0XAB0"/>
<organism evidence="2 3">
    <name type="scientific">Poseidonocella pacifica</name>
    <dbReference type="NCBI Taxonomy" id="871651"/>
    <lineage>
        <taxon>Bacteria</taxon>
        <taxon>Pseudomonadati</taxon>
        <taxon>Pseudomonadota</taxon>
        <taxon>Alphaproteobacteria</taxon>
        <taxon>Rhodobacterales</taxon>
        <taxon>Roseobacteraceae</taxon>
        <taxon>Poseidonocella</taxon>
    </lineage>
</organism>
<keyword evidence="3" id="KW-1185">Reference proteome</keyword>
<reference evidence="2 3" key="1">
    <citation type="submission" date="2016-10" db="EMBL/GenBank/DDBJ databases">
        <authorList>
            <person name="de Groot N.N."/>
        </authorList>
    </citation>
    <scope>NUCLEOTIDE SEQUENCE [LARGE SCALE GENOMIC DNA]</scope>
    <source>
        <strain evidence="2 3">DSM 29316</strain>
    </source>
</reference>
<evidence type="ECO:0000256" key="1">
    <source>
        <dbReference type="SAM" id="SignalP"/>
    </source>
</evidence>
<proteinExistence type="predicted"/>
<dbReference type="RefSeq" id="WP_281247959.1">
    <property type="nucleotide sequence ID" value="NZ_FOJU01000003.1"/>
</dbReference>
<evidence type="ECO:0000313" key="3">
    <source>
        <dbReference type="Proteomes" id="UP000198796"/>
    </source>
</evidence>
<name>A0A1I0XAB0_9RHOB</name>
<gene>
    <name evidence="2" type="ORF">SAMN05421688_2051</name>
</gene>
<dbReference type="EMBL" id="FOJU01000003">
    <property type="protein sequence ID" value="SFA97982.1"/>
    <property type="molecule type" value="Genomic_DNA"/>
</dbReference>
<protein>
    <recommendedName>
        <fullName evidence="4">Lipoprotein</fullName>
    </recommendedName>
</protein>
<dbReference type="PROSITE" id="PS51257">
    <property type="entry name" value="PROKAR_LIPOPROTEIN"/>
    <property type="match status" value="1"/>
</dbReference>
<accession>A0A1I0XAB0</accession>
<evidence type="ECO:0000313" key="2">
    <source>
        <dbReference type="EMBL" id="SFA97982.1"/>
    </source>
</evidence>
<feature type="signal peptide" evidence="1">
    <location>
        <begin position="1"/>
        <end position="21"/>
    </location>
</feature>
<sequence length="42" mass="4457">MRNIAKTFVGISLLGLLVACAAPEEDVVVVAPVEPEPVMSKY</sequence>
<evidence type="ECO:0008006" key="4">
    <source>
        <dbReference type="Google" id="ProtNLM"/>
    </source>
</evidence>
<keyword evidence="1" id="KW-0732">Signal</keyword>